<organism evidence="3 4">
    <name type="scientific">Marinobacterium weihaiense</name>
    <dbReference type="NCBI Taxonomy" id="2851016"/>
    <lineage>
        <taxon>Bacteria</taxon>
        <taxon>Pseudomonadati</taxon>
        <taxon>Pseudomonadota</taxon>
        <taxon>Gammaproteobacteria</taxon>
        <taxon>Oceanospirillales</taxon>
        <taxon>Oceanospirillaceae</taxon>
        <taxon>Marinobacterium</taxon>
    </lineage>
</organism>
<feature type="region of interest" description="Disordered" evidence="1">
    <location>
        <begin position="1"/>
        <end position="21"/>
    </location>
</feature>
<comment type="caution">
    <text evidence="3">The sequence shown here is derived from an EMBL/GenBank/DDBJ whole genome shotgun (WGS) entry which is preliminary data.</text>
</comment>
<dbReference type="InterPro" id="IPR011528">
    <property type="entry name" value="NERD"/>
</dbReference>
<dbReference type="Pfam" id="PF08378">
    <property type="entry name" value="NERD"/>
    <property type="match status" value="1"/>
</dbReference>
<dbReference type="Proteomes" id="UP000755551">
    <property type="component" value="Unassembled WGS sequence"/>
</dbReference>
<name>A0ABS6MDR2_9GAMM</name>
<accession>A0ABS6MDR2</accession>
<evidence type="ECO:0000259" key="2">
    <source>
        <dbReference type="PROSITE" id="PS50965"/>
    </source>
</evidence>
<sequence length="345" mass="39068">MTILKYKEPSATTDPRRAAGERQEQDVAFYLRRAFKNDPNILVLNDYRFTHNDETAQIDHLIVHRAGFIVIESKSIYGEVKVNAQGEWSRSYKGQWSGMPSPIRQAELQMELLRDFMGAHVEHFLGKMLLGRVQQKVRFREWDVLCTVSSSCILHRESMPSELSKRVVKSEFIADEVQGIGGYSRITAAFSSKPHFSAEEMSRIGTFLLEHYQQLGSTVLHPTEKPIPELPPKPVKTAVASAPPPLQKETTVAIAQLNETPPTYNASAQTDIIGVTCKKCGSKENLTAMYGQYGYYVKCGQCETNTSMKTACPECNSSKTRVRKRKDEYWLQCECQALRKLYQQG</sequence>
<evidence type="ECO:0000313" key="3">
    <source>
        <dbReference type="EMBL" id="MBV0934453.1"/>
    </source>
</evidence>
<evidence type="ECO:0000313" key="4">
    <source>
        <dbReference type="Proteomes" id="UP000755551"/>
    </source>
</evidence>
<dbReference type="PROSITE" id="PS50965">
    <property type="entry name" value="NERD"/>
    <property type="match status" value="1"/>
</dbReference>
<dbReference type="RefSeq" id="WP_217335862.1">
    <property type="nucleotide sequence ID" value="NZ_JAHQZT010000024.1"/>
</dbReference>
<gene>
    <name evidence="3" type="ORF">KTN04_14020</name>
</gene>
<evidence type="ECO:0000256" key="1">
    <source>
        <dbReference type="SAM" id="MobiDB-lite"/>
    </source>
</evidence>
<protein>
    <submittedName>
        <fullName evidence="3">NERD domain-containing protein</fullName>
    </submittedName>
</protein>
<keyword evidence="4" id="KW-1185">Reference proteome</keyword>
<proteinExistence type="predicted"/>
<reference evidence="3 4" key="1">
    <citation type="submission" date="2021-06" db="EMBL/GenBank/DDBJ databases">
        <title>Bacterium isolated from marine sediment.</title>
        <authorList>
            <person name="Zhu K.-L."/>
            <person name="Du Z.-J."/>
            <person name="Liang Q.-Y."/>
        </authorList>
    </citation>
    <scope>NUCLEOTIDE SEQUENCE [LARGE SCALE GENOMIC DNA]</scope>
    <source>
        <strain evidence="3 4">A346</strain>
    </source>
</reference>
<dbReference type="EMBL" id="JAHQZT010000024">
    <property type="protein sequence ID" value="MBV0934453.1"/>
    <property type="molecule type" value="Genomic_DNA"/>
</dbReference>
<feature type="domain" description="NERD" evidence="2">
    <location>
        <begin position="19"/>
        <end position="136"/>
    </location>
</feature>